<dbReference type="SUPFAM" id="SSF56219">
    <property type="entry name" value="DNase I-like"/>
    <property type="match status" value="2"/>
</dbReference>
<comment type="caution">
    <text evidence="5">The sequence shown here is derived from an EMBL/GenBank/DDBJ whole genome shotgun (WGS) entry which is preliminary data.</text>
</comment>
<feature type="coiled-coil region" evidence="2">
    <location>
        <begin position="784"/>
        <end position="838"/>
    </location>
</feature>
<keyword evidence="2" id="KW-0175">Coiled coil</keyword>
<evidence type="ECO:0000259" key="4">
    <source>
        <dbReference type="PROSITE" id="PS50158"/>
    </source>
</evidence>
<evidence type="ECO:0000256" key="1">
    <source>
        <dbReference type="PROSITE-ProRule" id="PRU00047"/>
    </source>
</evidence>
<feature type="region of interest" description="Disordered" evidence="3">
    <location>
        <begin position="81"/>
        <end position="105"/>
    </location>
</feature>
<dbReference type="AlphaFoldDB" id="A0ABD3GZW9"/>
<keyword evidence="1" id="KW-0862">Zinc</keyword>
<dbReference type="SMART" id="SM00343">
    <property type="entry name" value="ZnF_C2HC"/>
    <property type="match status" value="1"/>
</dbReference>
<protein>
    <recommendedName>
        <fullName evidence="4">CCHC-type domain-containing protein</fullName>
    </recommendedName>
</protein>
<feature type="compositionally biased region" description="Basic and acidic residues" evidence="3">
    <location>
        <begin position="256"/>
        <end position="267"/>
    </location>
</feature>
<dbReference type="GO" id="GO:0008270">
    <property type="term" value="F:zinc ion binding"/>
    <property type="evidence" value="ECO:0007669"/>
    <property type="project" value="UniProtKB-KW"/>
</dbReference>
<dbReference type="InterPro" id="IPR001878">
    <property type="entry name" value="Znf_CCHC"/>
</dbReference>
<dbReference type="PANTHER" id="PTHR31286:SF180">
    <property type="entry name" value="OS10G0362600 PROTEIN"/>
    <property type="match status" value="1"/>
</dbReference>
<dbReference type="InterPro" id="IPR036691">
    <property type="entry name" value="Endo/exonu/phosph_ase_sf"/>
</dbReference>
<keyword evidence="1" id="KW-0479">Metal-binding</keyword>
<reference evidence="5 6" key="1">
    <citation type="submission" date="2024-09" db="EMBL/GenBank/DDBJ databases">
        <title>Chromosome-scale assembly of Riccia sorocarpa.</title>
        <authorList>
            <person name="Paukszto L."/>
        </authorList>
    </citation>
    <scope>NUCLEOTIDE SEQUENCE [LARGE SCALE GENOMIC DNA]</scope>
    <source>
        <strain evidence="5">LP-2024</strain>
        <tissue evidence="5">Aerial parts of the thallus</tissue>
    </source>
</reference>
<dbReference type="PROSITE" id="PS50158">
    <property type="entry name" value="ZF_CCHC"/>
    <property type="match status" value="1"/>
</dbReference>
<gene>
    <name evidence="5" type="ORF">R1sor_001358</name>
</gene>
<dbReference type="PANTHER" id="PTHR31286">
    <property type="entry name" value="GLYCINE-RICH CELL WALL STRUCTURAL PROTEIN 1.8-LIKE"/>
    <property type="match status" value="1"/>
</dbReference>
<proteinExistence type="predicted"/>
<dbReference type="EMBL" id="JBJQOH010000006">
    <property type="protein sequence ID" value="KAL3683336.1"/>
    <property type="molecule type" value="Genomic_DNA"/>
</dbReference>
<feature type="domain" description="CCHC-type" evidence="4">
    <location>
        <begin position="63"/>
        <end position="78"/>
    </location>
</feature>
<dbReference type="InterPro" id="IPR036875">
    <property type="entry name" value="Znf_CCHC_sf"/>
</dbReference>
<dbReference type="InterPro" id="IPR040256">
    <property type="entry name" value="At4g02000-like"/>
</dbReference>
<keyword evidence="1" id="KW-0863">Zinc-finger</keyword>
<keyword evidence="6" id="KW-1185">Reference proteome</keyword>
<evidence type="ECO:0000313" key="5">
    <source>
        <dbReference type="EMBL" id="KAL3683336.1"/>
    </source>
</evidence>
<evidence type="ECO:0000256" key="2">
    <source>
        <dbReference type="SAM" id="Coils"/>
    </source>
</evidence>
<dbReference type="SUPFAM" id="SSF57756">
    <property type="entry name" value="Retrovirus zinc finger-like domains"/>
    <property type="match status" value="1"/>
</dbReference>
<name>A0ABD3GZW9_9MARC</name>
<evidence type="ECO:0000313" key="6">
    <source>
        <dbReference type="Proteomes" id="UP001633002"/>
    </source>
</evidence>
<dbReference type="Proteomes" id="UP001633002">
    <property type="component" value="Unassembled WGS sequence"/>
</dbReference>
<organism evidence="5 6">
    <name type="scientific">Riccia sorocarpa</name>
    <dbReference type="NCBI Taxonomy" id="122646"/>
    <lineage>
        <taxon>Eukaryota</taxon>
        <taxon>Viridiplantae</taxon>
        <taxon>Streptophyta</taxon>
        <taxon>Embryophyta</taxon>
        <taxon>Marchantiophyta</taxon>
        <taxon>Marchantiopsida</taxon>
        <taxon>Marchantiidae</taxon>
        <taxon>Marchantiales</taxon>
        <taxon>Ricciaceae</taxon>
        <taxon>Riccia</taxon>
    </lineage>
</organism>
<sequence>MVEALGPVLFHSTHEANDIRYAHLRACVMRQDTENLPNAIIVDLPWGGHFVQEVKYTRLPDACYTCNQKGHKAFECPQNFHPGRRGNRSTFAGTSKDAENDDENQEHDVIETTGGTTHTSAPNIVSTAGDPISCAVDDLHNMTQQLPVNFEAMSSQKTTEIDLNLKTTSASSSVDTVHEDDLHDVTQTQILSQSAGHNSPEQQDNASLHTPFGLHRAAHTPLMQRNSYEAAGSPLSPLEHMIVAKKCFLDNGKASPHEEAIEDAERRSQHKQNRPMQEEPPDARPHQLLMTQMLKWASIQGAVAQGTISLNDEARLAAVAANTNVLVDYTVSGRGGAALLVPQQYPILDHGTSGTGNAVWALVNTKIGLIKIISIHAPNTKAERTILWDRMQDIIGDGRWIMAGDFNMVELYEDSKGKSALVSGAEARSWKYLAESKGLIAAYLCDVTTTGGFFTRQAFCGLRYDRARLDRIYVSEGAEWLELVKEVSHKSDQVVSDHVPVTFDCRLKSDGDQGWRPKTYFKMGPSVLYRPGIKQKAERTILWDRMQDIIGDGRWIMAGDFNMVELYEDSKGKSALVSGAEARSWKYLAESKGLIDAYLCAVTTTGGLFTRQAFCGLRYDRARLDRIYVSEGAEWLELVKEVSHKSDQVVSDHVPVTFDCRLKSDGDQGWRPKTYFKMGPSVLYRPGIKQKAFCGLRYDRARLDRIYVSEGAEWLELVKEVSHKSDQVVSDHVPVTFDCRLKSDGDQGWRPKTYFKMGPSVLYRPGIKQKRKWELGWIRVREVLRQEKRKMDAKSRQCHDLRLQVLSLRMLIEQEEDRAQFHEQLIAAEDALRRMEQADAKAWRTRSKVKKGG</sequence>
<evidence type="ECO:0000256" key="3">
    <source>
        <dbReference type="SAM" id="MobiDB-lite"/>
    </source>
</evidence>
<feature type="region of interest" description="Disordered" evidence="3">
    <location>
        <begin position="256"/>
        <end position="283"/>
    </location>
</feature>
<accession>A0ABD3GZW9</accession>
<dbReference type="Gene3D" id="3.60.10.10">
    <property type="entry name" value="Endonuclease/exonuclease/phosphatase"/>
    <property type="match status" value="2"/>
</dbReference>
<dbReference type="Pfam" id="PF00098">
    <property type="entry name" value="zf-CCHC"/>
    <property type="match status" value="1"/>
</dbReference>